<reference evidence="13 14" key="2">
    <citation type="submission" date="2024-09" db="EMBL/GenBank/DDBJ databases">
        <title>Draft genome sequence of Candidatus Magnetaquicoccaceae bacterium FCR-1.</title>
        <authorList>
            <person name="Shimoshige H."/>
            <person name="Shimamura S."/>
            <person name="Taoka A."/>
            <person name="Kobayashi H."/>
            <person name="Maekawa T."/>
        </authorList>
    </citation>
    <scope>NUCLEOTIDE SEQUENCE [LARGE SCALE GENOMIC DNA]</scope>
    <source>
        <strain evidence="13 14">FCR-1</strain>
    </source>
</reference>
<dbReference type="InterPro" id="IPR037066">
    <property type="entry name" value="Plug_dom_sf"/>
</dbReference>
<organism evidence="13 14">
    <name type="scientific">Candidatus Magnetaquiglobus chichijimensis</name>
    <dbReference type="NCBI Taxonomy" id="3141448"/>
    <lineage>
        <taxon>Bacteria</taxon>
        <taxon>Pseudomonadati</taxon>
        <taxon>Pseudomonadota</taxon>
        <taxon>Magnetococcia</taxon>
        <taxon>Magnetococcales</taxon>
        <taxon>Candidatus Magnetaquicoccaceae</taxon>
        <taxon>Candidatus Magnetaquiglobus</taxon>
    </lineage>
</organism>
<dbReference type="PANTHER" id="PTHR30069">
    <property type="entry name" value="TONB-DEPENDENT OUTER MEMBRANE RECEPTOR"/>
    <property type="match status" value="1"/>
</dbReference>
<evidence type="ECO:0000256" key="8">
    <source>
        <dbReference type="PROSITE-ProRule" id="PRU01360"/>
    </source>
</evidence>
<feature type="domain" description="TonB-dependent receptor-like beta-barrel" evidence="11">
    <location>
        <begin position="267"/>
        <end position="747"/>
    </location>
</feature>
<dbReference type="InterPro" id="IPR000531">
    <property type="entry name" value="Beta-barrel_TonB"/>
</dbReference>
<dbReference type="Gene3D" id="2.40.170.20">
    <property type="entry name" value="TonB-dependent receptor, beta-barrel domain"/>
    <property type="match status" value="1"/>
</dbReference>
<feature type="chain" id="PRO_5047006109" description="TonB-dependent receptor" evidence="10">
    <location>
        <begin position="23"/>
        <end position="794"/>
    </location>
</feature>
<evidence type="ECO:0000256" key="4">
    <source>
        <dbReference type="ARBA" id="ARBA00022692"/>
    </source>
</evidence>
<reference evidence="13 14" key="1">
    <citation type="submission" date="2024-05" db="EMBL/GenBank/DDBJ databases">
        <authorList>
            <consortium name="Candidatus Magnetaquicoccaceae bacterium FCR-1 genome sequencing consortium"/>
            <person name="Shimoshige H."/>
            <person name="Shimamura S."/>
            <person name="Taoka A."/>
            <person name="Kobayashi H."/>
            <person name="Maekawa T."/>
        </authorList>
    </citation>
    <scope>NUCLEOTIDE SEQUENCE [LARGE SCALE GENOMIC DNA]</scope>
    <source>
        <strain evidence="13 14">FCR-1</strain>
    </source>
</reference>
<dbReference type="Gene3D" id="2.170.130.10">
    <property type="entry name" value="TonB-dependent receptor, plug domain"/>
    <property type="match status" value="1"/>
</dbReference>
<feature type="domain" description="TonB-dependent receptor plug" evidence="12">
    <location>
        <begin position="64"/>
        <end position="163"/>
    </location>
</feature>
<dbReference type="Pfam" id="PF00593">
    <property type="entry name" value="TonB_dep_Rec_b-barrel"/>
    <property type="match status" value="1"/>
</dbReference>
<keyword evidence="2 8" id="KW-0813">Transport</keyword>
<keyword evidence="3 8" id="KW-1134">Transmembrane beta strand</keyword>
<dbReference type="InterPro" id="IPR039426">
    <property type="entry name" value="TonB-dep_rcpt-like"/>
</dbReference>
<evidence type="ECO:0000256" key="10">
    <source>
        <dbReference type="SAM" id="SignalP"/>
    </source>
</evidence>
<dbReference type="PANTHER" id="PTHR30069:SF49">
    <property type="entry name" value="OUTER MEMBRANE PROTEIN C"/>
    <property type="match status" value="1"/>
</dbReference>
<keyword evidence="5 9" id="KW-0798">TonB box</keyword>
<evidence type="ECO:0000256" key="7">
    <source>
        <dbReference type="ARBA" id="ARBA00023237"/>
    </source>
</evidence>
<dbReference type="RefSeq" id="WP_420904357.1">
    <property type="nucleotide sequence ID" value="NZ_BAAFGK010000004.1"/>
</dbReference>
<evidence type="ECO:0000259" key="12">
    <source>
        <dbReference type="Pfam" id="PF07715"/>
    </source>
</evidence>
<evidence type="ECO:0000256" key="9">
    <source>
        <dbReference type="RuleBase" id="RU003357"/>
    </source>
</evidence>
<dbReference type="Proteomes" id="UP001628193">
    <property type="component" value="Unassembled WGS sequence"/>
</dbReference>
<proteinExistence type="inferred from homology"/>
<evidence type="ECO:0008006" key="15">
    <source>
        <dbReference type="Google" id="ProtNLM"/>
    </source>
</evidence>
<keyword evidence="10" id="KW-0732">Signal</keyword>
<protein>
    <recommendedName>
        <fullName evidence="15">TonB-dependent receptor</fullName>
    </recommendedName>
</protein>
<dbReference type="InterPro" id="IPR036942">
    <property type="entry name" value="Beta-barrel_TonB_sf"/>
</dbReference>
<evidence type="ECO:0000313" key="13">
    <source>
        <dbReference type="EMBL" id="GAB0056634.1"/>
    </source>
</evidence>
<dbReference type="Pfam" id="PF07715">
    <property type="entry name" value="Plug"/>
    <property type="match status" value="1"/>
</dbReference>
<comment type="similarity">
    <text evidence="8 9">Belongs to the TonB-dependent receptor family.</text>
</comment>
<evidence type="ECO:0000256" key="2">
    <source>
        <dbReference type="ARBA" id="ARBA00022448"/>
    </source>
</evidence>
<evidence type="ECO:0000256" key="1">
    <source>
        <dbReference type="ARBA" id="ARBA00004571"/>
    </source>
</evidence>
<keyword evidence="14" id="KW-1185">Reference proteome</keyword>
<comment type="subcellular location">
    <subcellularLocation>
        <location evidence="1 8">Cell outer membrane</location>
        <topology evidence="1 8">Multi-pass membrane protein</topology>
    </subcellularLocation>
</comment>
<dbReference type="EMBL" id="BAAFGK010000004">
    <property type="protein sequence ID" value="GAB0056634.1"/>
    <property type="molecule type" value="Genomic_DNA"/>
</dbReference>
<name>A0ABQ0C6X8_9PROT</name>
<evidence type="ECO:0000259" key="11">
    <source>
        <dbReference type="Pfam" id="PF00593"/>
    </source>
</evidence>
<sequence length="794" mass="85966">MNAKVRCLTLAAFFALPGLAMAAEGVATTSGKGEAVRKESGTVLKEVVVTAPRIEEKEISQGATLSTPELVPMRPATSDAASLLKEIPGVSLYTGGGVSSLPVVHGLGDDRLKTEVDGMNLISACPNHMNPTLSYIDPNNVGSVEVFSGVTPVSVGGDSIGGTIRLNAKPPEFAKAGGSTLFKGQAGTFYRSNGDAVGGNLAATVAGEKLSLSYNGSTAKSDNYVAAKDFKDAGNAATDRGWLPGDEVGSSRYKTENHEVGLAMKQDNHLVELKLGLQHIPYQDYPNQRMDMTLNESVHGNLHYTGKFNWGNLDARVYDEHTRHRMDFGPNKQFLYGSATTFWAPGMPMNTDGTNLGAEIKGEITLSERDTLRVGVEGLRHRLDDWWPASPDGAVIAAAGFQYGGMSPNTFWNINNGERDRIDLFAEWEARWNPKWTTQLGIRSDNVMMDTGPVQGYNNRDTSLPAPHGMGIYGDPANPVSVPGRFNAADRQRTDNNIDITGLLRYTPGASGTYEAGYARKSRSPNLYERYAWSTQGMAMAMVNMAGDGNLYVGNLNLKPEVANTFSVTADWHGEGGHKWNLKFTPYFTHIEDYIDVQRCPSNVCTNSAGTAPNTGVVASQTATTGFVYLHYVNQTAQLYGLDLSGDILLNETPQYGSFTLNGLVNYVVGENSTTNDNLYNIMPLNGKLSLVHRRDGWTGTVEEQLVAPKEEVSWTRNEVKTGGYGLLNLRGSYDWEKVRLDLGVENALDQFYNMPLGGAYVGQGRTMSSTGVPWGTPVPGMGRTIYGGLTVKF</sequence>
<gene>
    <name evidence="13" type="ORF">SIID45300_00942</name>
</gene>
<evidence type="ECO:0000313" key="14">
    <source>
        <dbReference type="Proteomes" id="UP001628193"/>
    </source>
</evidence>
<feature type="signal peptide" evidence="10">
    <location>
        <begin position="1"/>
        <end position="22"/>
    </location>
</feature>
<accession>A0ABQ0C6X8</accession>
<dbReference type="InterPro" id="IPR012910">
    <property type="entry name" value="Plug_dom"/>
</dbReference>
<evidence type="ECO:0000256" key="3">
    <source>
        <dbReference type="ARBA" id="ARBA00022452"/>
    </source>
</evidence>
<comment type="caution">
    <text evidence="13">The sequence shown here is derived from an EMBL/GenBank/DDBJ whole genome shotgun (WGS) entry which is preliminary data.</text>
</comment>
<dbReference type="PROSITE" id="PS52016">
    <property type="entry name" value="TONB_DEPENDENT_REC_3"/>
    <property type="match status" value="1"/>
</dbReference>
<evidence type="ECO:0000256" key="6">
    <source>
        <dbReference type="ARBA" id="ARBA00023136"/>
    </source>
</evidence>
<keyword evidence="4 8" id="KW-0812">Transmembrane</keyword>
<dbReference type="SUPFAM" id="SSF56935">
    <property type="entry name" value="Porins"/>
    <property type="match status" value="1"/>
</dbReference>
<keyword evidence="6 8" id="KW-0472">Membrane</keyword>
<keyword evidence="7 8" id="KW-0998">Cell outer membrane</keyword>
<evidence type="ECO:0000256" key="5">
    <source>
        <dbReference type="ARBA" id="ARBA00023077"/>
    </source>
</evidence>